<feature type="domain" description="MYND-type" evidence="5">
    <location>
        <begin position="24"/>
        <end position="64"/>
    </location>
</feature>
<evidence type="ECO:0000256" key="1">
    <source>
        <dbReference type="ARBA" id="ARBA00022723"/>
    </source>
</evidence>
<dbReference type="OrthoDB" id="432970at2759"/>
<dbReference type="AlphaFoldDB" id="A0A9P5NJ02"/>
<gene>
    <name evidence="6" type="ORF">CPB84DRAFT_1450421</name>
</gene>
<reference evidence="6" key="1">
    <citation type="submission" date="2020-11" db="EMBL/GenBank/DDBJ databases">
        <authorList>
            <consortium name="DOE Joint Genome Institute"/>
            <person name="Ahrendt S."/>
            <person name="Riley R."/>
            <person name="Andreopoulos W."/>
            <person name="LaButti K."/>
            <person name="Pangilinan J."/>
            <person name="Ruiz-duenas F.J."/>
            <person name="Barrasa J.M."/>
            <person name="Sanchez-Garcia M."/>
            <person name="Camarero S."/>
            <person name="Miyauchi S."/>
            <person name="Serrano A."/>
            <person name="Linde D."/>
            <person name="Babiker R."/>
            <person name="Drula E."/>
            <person name="Ayuso-Fernandez I."/>
            <person name="Pacheco R."/>
            <person name="Padilla G."/>
            <person name="Ferreira P."/>
            <person name="Barriuso J."/>
            <person name="Kellner H."/>
            <person name="Castanera R."/>
            <person name="Alfaro M."/>
            <person name="Ramirez L."/>
            <person name="Pisabarro A.G."/>
            <person name="Kuo A."/>
            <person name="Tritt A."/>
            <person name="Lipzen A."/>
            <person name="He G."/>
            <person name="Yan M."/>
            <person name="Ng V."/>
            <person name="Cullen D."/>
            <person name="Martin F."/>
            <person name="Rosso M.-N."/>
            <person name="Henrissat B."/>
            <person name="Hibbett D."/>
            <person name="Martinez A.T."/>
            <person name="Grigoriev I.V."/>
        </authorList>
    </citation>
    <scope>NUCLEOTIDE SEQUENCE</scope>
    <source>
        <strain evidence="6">AH 44721</strain>
    </source>
</reference>
<accession>A0A9P5NJ02</accession>
<evidence type="ECO:0000259" key="5">
    <source>
        <dbReference type="PROSITE" id="PS50865"/>
    </source>
</evidence>
<dbReference type="SUPFAM" id="SSF144232">
    <property type="entry name" value="HIT/MYND zinc finger-like"/>
    <property type="match status" value="1"/>
</dbReference>
<comment type="caution">
    <text evidence="6">The sequence shown here is derived from an EMBL/GenBank/DDBJ whole genome shotgun (WGS) entry which is preliminary data.</text>
</comment>
<dbReference type="GO" id="GO:0008270">
    <property type="term" value="F:zinc ion binding"/>
    <property type="evidence" value="ECO:0007669"/>
    <property type="project" value="UniProtKB-KW"/>
</dbReference>
<organism evidence="6 7">
    <name type="scientific">Gymnopilus junonius</name>
    <name type="common">Spectacular rustgill mushroom</name>
    <name type="synonym">Gymnopilus spectabilis subsp. junonius</name>
    <dbReference type="NCBI Taxonomy" id="109634"/>
    <lineage>
        <taxon>Eukaryota</taxon>
        <taxon>Fungi</taxon>
        <taxon>Dikarya</taxon>
        <taxon>Basidiomycota</taxon>
        <taxon>Agaricomycotina</taxon>
        <taxon>Agaricomycetes</taxon>
        <taxon>Agaricomycetidae</taxon>
        <taxon>Agaricales</taxon>
        <taxon>Agaricineae</taxon>
        <taxon>Hymenogastraceae</taxon>
        <taxon>Gymnopilus</taxon>
    </lineage>
</organism>
<dbReference type="InterPro" id="IPR002893">
    <property type="entry name" value="Znf_MYND"/>
</dbReference>
<dbReference type="Proteomes" id="UP000724874">
    <property type="component" value="Unassembled WGS sequence"/>
</dbReference>
<dbReference type="PANTHER" id="PTHR28069">
    <property type="entry name" value="GH20023P"/>
    <property type="match status" value="1"/>
</dbReference>
<dbReference type="Pfam" id="PF01753">
    <property type="entry name" value="zf-MYND"/>
    <property type="match status" value="1"/>
</dbReference>
<evidence type="ECO:0000313" key="6">
    <source>
        <dbReference type="EMBL" id="KAF8889464.1"/>
    </source>
</evidence>
<dbReference type="Pfam" id="PF20179">
    <property type="entry name" value="MSS51_C"/>
    <property type="match status" value="1"/>
</dbReference>
<sequence length="486" mass="55702">MSSSPTGIDPLHIPPVLVNLGIACHYCLKEKTAPNPLLQCACRHVWYCNTECRKAEWPTHTYLCDVYQTAEEECGRKLLDAYWSIPKDRDTLVVTNFGMLEEFISNTERVVTKTLEDLLGRPLVFQERQVVGWEPHCLACGRTDALFRIEAELAKRNTRPAVLKPCPYCNLSFYCCESHWRTAKSKHENEPSPYSRDNLTQCEMNKRCLEDLRCSQIISAGSAVGEFTWRPERIFASWSSVRDIDWANYEYGLYKAFKAYNSMGKRFMDAMLRAASENLSMPLTILWSLEVLNGDDDAWTKKDVLDIHVLGADELEISSIEVFEEIVHRLPLVKTLVLTFIGPNLDKFTGPEPLITELKTCSDCIHNERSIAFNSYPMTYHQYMDDRDSTKPDLAIAFNSGCSKSDIESWKTTYRALSRKRVPSLFTASNEVEAQRESVLFHRSGIKFHPELHPRHNPWGSLILKIDSKTISRFSENNGWISGGWQ</sequence>
<dbReference type="PROSITE" id="PS01360">
    <property type="entry name" value="ZF_MYND_1"/>
    <property type="match status" value="1"/>
</dbReference>
<dbReference type="PANTHER" id="PTHR28069:SF1">
    <property type="entry name" value="PROTEIN MSS51, MITOCHONDRIAL"/>
    <property type="match status" value="1"/>
</dbReference>
<keyword evidence="1" id="KW-0479">Metal-binding</keyword>
<keyword evidence="7" id="KW-1185">Reference proteome</keyword>
<protein>
    <recommendedName>
        <fullName evidence="5">MYND-type domain-containing protein</fullName>
    </recommendedName>
</protein>
<proteinExistence type="predicted"/>
<dbReference type="EMBL" id="JADNYJ010000080">
    <property type="protein sequence ID" value="KAF8889464.1"/>
    <property type="molecule type" value="Genomic_DNA"/>
</dbReference>
<dbReference type="InterPro" id="IPR046824">
    <property type="entry name" value="Mss51-like_C"/>
</dbReference>
<keyword evidence="3" id="KW-0862">Zinc</keyword>
<dbReference type="PROSITE" id="PS50865">
    <property type="entry name" value="ZF_MYND_2"/>
    <property type="match status" value="1"/>
</dbReference>
<evidence type="ECO:0000256" key="3">
    <source>
        <dbReference type="ARBA" id="ARBA00022833"/>
    </source>
</evidence>
<evidence type="ECO:0000313" key="7">
    <source>
        <dbReference type="Proteomes" id="UP000724874"/>
    </source>
</evidence>
<evidence type="ECO:0000256" key="2">
    <source>
        <dbReference type="ARBA" id="ARBA00022771"/>
    </source>
</evidence>
<name>A0A9P5NJ02_GYMJU</name>
<keyword evidence="2 4" id="KW-0863">Zinc-finger</keyword>
<evidence type="ECO:0000256" key="4">
    <source>
        <dbReference type="PROSITE-ProRule" id="PRU00134"/>
    </source>
</evidence>
<dbReference type="Gene3D" id="6.10.140.2220">
    <property type="match status" value="1"/>
</dbReference>